<protein>
    <submittedName>
        <fullName evidence="2">Uncharacterized protein</fullName>
    </submittedName>
</protein>
<feature type="compositionally biased region" description="Pro residues" evidence="1">
    <location>
        <begin position="26"/>
        <end position="36"/>
    </location>
</feature>
<feature type="compositionally biased region" description="Basic residues" evidence="1">
    <location>
        <begin position="187"/>
        <end position="198"/>
    </location>
</feature>
<evidence type="ECO:0000313" key="2">
    <source>
        <dbReference type="EMBL" id="MPC22059.1"/>
    </source>
</evidence>
<feature type="compositionally biased region" description="Polar residues" evidence="1">
    <location>
        <begin position="171"/>
        <end position="180"/>
    </location>
</feature>
<evidence type="ECO:0000313" key="3">
    <source>
        <dbReference type="Proteomes" id="UP000324222"/>
    </source>
</evidence>
<feature type="region of interest" description="Disordered" evidence="1">
    <location>
        <begin position="23"/>
        <end position="46"/>
    </location>
</feature>
<evidence type="ECO:0000256" key="1">
    <source>
        <dbReference type="SAM" id="MobiDB-lite"/>
    </source>
</evidence>
<keyword evidence="3" id="KW-1185">Reference proteome</keyword>
<reference evidence="2 3" key="1">
    <citation type="submission" date="2019-05" db="EMBL/GenBank/DDBJ databases">
        <title>Another draft genome of Portunus trituberculatus and its Hox gene families provides insights of decapod evolution.</title>
        <authorList>
            <person name="Jeong J.-H."/>
            <person name="Song I."/>
            <person name="Kim S."/>
            <person name="Choi T."/>
            <person name="Kim D."/>
            <person name="Ryu S."/>
            <person name="Kim W."/>
        </authorList>
    </citation>
    <scope>NUCLEOTIDE SEQUENCE [LARGE SCALE GENOMIC DNA]</scope>
    <source>
        <tissue evidence="2">Muscle</tissue>
    </source>
</reference>
<feature type="region of interest" description="Disordered" evidence="1">
    <location>
        <begin position="120"/>
        <end position="146"/>
    </location>
</feature>
<sequence length="198" mass="21542">MSLPGRECAALSPTHDAPAVMVVPSLPTPHPPPHPPSPRRKEVSGVPAGDCCLPSDVAGSELPGALPAAACRTRQSERGLRGEWTAETAWIWQLGCAGEPIKISEEGRFASYSHQRNEETAEKWTLQHSTKEESHHGHRPTPHILPTPDLMPVYMMVMVRSEVITSAVRPDSTSAGQKMKSSPPPRRAQRARKNSCRG</sequence>
<name>A0A5B7DLU5_PORTR</name>
<dbReference type="AlphaFoldDB" id="A0A5B7DLU5"/>
<dbReference type="Proteomes" id="UP000324222">
    <property type="component" value="Unassembled WGS sequence"/>
</dbReference>
<organism evidence="2 3">
    <name type="scientific">Portunus trituberculatus</name>
    <name type="common">Swimming crab</name>
    <name type="synonym">Neptunus trituberculatus</name>
    <dbReference type="NCBI Taxonomy" id="210409"/>
    <lineage>
        <taxon>Eukaryota</taxon>
        <taxon>Metazoa</taxon>
        <taxon>Ecdysozoa</taxon>
        <taxon>Arthropoda</taxon>
        <taxon>Crustacea</taxon>
        <taxon>Multicrustacea</taxon>
        <taxon>Malacostraca</taxon>
        <taxon>Eumalacostraca</taxon>
        <taxon>Eucarida</taxon>
        <taxon>Decapoda</taxon>
        <taxon>Pleocyemata</taxon>
        <taxon>Brachyura</taxon>
        <taxon>Eubrachyura</taxon>
        <taxon>Portunoidea</taxon>
        <taxon>Portunidae</taxon>
        <taxon>Portuninae</taxon>
        <taxon>Portunus</taxon>
    </lineage>
</organism>
<feature type="region of interest" description="Disordered" evidence="1">
    <location>
        <begin position="166"/>
        <end position="198"/>
    </location>
</feature>
<dbReference type="EMBL" id="VSRR010001048">
    <property type="protein sequence ID" value="MPC22059.1"/>
    <property type="molecule type" value="Genomic_DNA"/>
</dbReference>
<accession>A0A5B7DLU5</accession>
<proteinExistence type="predicted"/>
<comment type="caution">
    <text evidence="2">The sequence shown here is derived from an EMBL/GenBank/DDBJ whole genome shotgun (WGS) entry which is preliminary data.</text>
</comment>
<gene>
    <name evidence="2" type="ORF">E2C01_015065</name>
</gene>